<feature type="transmembrane region" description="Helical" evidence="9">
    <location>
        <begin position="48"/>
        <end position="66"/>
    </location>
</feature>
<dbReference type="GO" id="GO:0022857">
    <property type="term" value="F:transmembrane transporter activity"/>
    <property type="evidence" value="ECO:0007669"/>
    <property type="project" value="TreeGrafter"/>
</dbReference>
<keyword evidence="5 9" id="KW-0812">Transmembrane</keyword>
<keyword evidence="2" id="KW-0813">Transport</keyword>
<keyword evidence="3" id="KW-1003">Cell membrane</keyword>
<dbReference type="EMBL" id="WJJP01000042">
    <property type="protein sequence ID" value="MBD3323221.1"/>
    <property type="molecule type" value="Genomic_DNA"/>
</dbReference>
<evidence type="ECO:0000256" key="8">
    <source>
        <dbReference type="ARBA" id="ARBA00038436"/>
    </source>
</evidence>
<evidence type="ECO:0000259" key="10">
    <source>
        <dbReference type="Pfam" id="PF04290"/>
    </source>
</evidence>
<reference evidence="11" key="1">
    <citation type="submission" date="2019-11" db="EMBL/GenBank/DDBJ databases">
        <title>Microbial mats filling the niche in hypersaline microbial mats.</title>
        <authorList>
            <person name="Wong H.L."/>
            <person name="Macleod F.I."/>
            <person name="White R.A. III"/>
            <person name="Burns B.P."/>
        </authorList>
    </citation>
    <scope>NUCLEOTIDE SEQUENCE</scope>
    <source>
        <strain evidence="11">Rbin_158</strain>
    </source>
</reference>
<dbReference type="GO" id="GO:0005886">
    <property type="term" value="C:plasma membrane"/>
    <property type="evidence" value="ECO:0007669"/>
    <property type="project" value="UniProtKB-SubCell"/>
</dbReference>
<dbReference type="AlphaFoldDB" id="A0A9D5Q4S6"/>
<keyword evidence="7 9" id="KW-0472">Membrane</keyword>
<evidence type="ECO:0000256" key="3">
    <source>
        <dbReference type="ARBA" id="ARBA00022475"/>
    </source>
</evidence>
<evidence type="ECO:0000256" key="5">
    <source>
        <dbReference type="ARBA" id="ARBA00022692"/>
    </source>
</evidence>
<dbReference type="Pfam" id="PF04290">
    <property type="entry name" value="DctQ"/>
    <property type="match status" value="1"/>
</dbReference>
<evidence type="ECO:0000256" key="2">
    <source>
        <dbReference type="ARBA" id="ARBA00022448"/>
    </source>
</evidence>
<gene>
    <name evidence="11" type="ORF">GF339_01480</name>
</gene>
<dbReference type="InterPro" id="IPR007387">
    <property type="entry name" value="TRAP_DctQ"/>
</dbReference>
<keyword evidence="6 9" id="KW-1133">Transmembrane helix</keyword>
<sequence length="161" mass="18558">MITKLAEKVAWVTGILVGIFAGVMCVVVTLEVVMRYLFHRSIFIADELSRLCFVWAGFLSVSLALRMGKHVSVQLLVNHLPQRLRRAIIVFSQTMILVFLIAVFWYGLTILPQQWRQLTPTMEIQMFWFYLPIPVGVGLMIIQLLPFIEHTLFHDPGRSEL</sequence>
<feature type="domain" description="Tripartite ATP-independent periplasmic transporters DctQ component" evidence="10">
    <location>
        <begin position="24"/>
        <end position="145"/>
    </location>
</feature>
<comment type="caution">
    <text evidence="11">The sequence shown here is derived from an EMBL/GenBank/DDBJ whole genome shotgun (WGS) entry which is preliminary data.</text>
</comment>
<evidence type="ECO:0000256" key="1">
    <source>
        <dbReference type="ARBA" id="ARBA00004429"/>
    </source>
</evidence>
<evidence type="ECO:0000313" key="11">
    <source>
        <dbReference type="EMBL" id="MBD3323221.1"/>
    </source>
</evidence>
<evidence type="ECO:0000256" key="4">
    <source>
        <dbReference type="ARBA" id="ARBA00022519"/>
    </source>
</evidence>
<evidence type="ECO:0000256" key="6">
    <source>
        <dbReference type="ARBA" id="ARBA00022989"/>
    </source>
</evidence>
<feature type="transmembrane region" description="Helical" evidence="9">
    <location>
        <begin position="87"/>
        <end position="107"/>
    </location>
</feature>
<dbReference type="InterPro" id="IPR055348">
    <property type="entry name" value="DctQ"/>
</dbReference>
<accession>A0A9D5Q4S6</accession>
<comment type="similarity">
    <text evidence="8">Belongs to the TRAP transporter small permease family.</text>
</comment>
<keyword evidence="4" id="KW-0997">Cell inner membrane</keyword>
<dbReference type="PANTHER" id="PTHR35011">
    <property type="entry name" value="2,3-DIKETO-L-GULONATE TRAP TRANSPORTER SMALL PERMEASE PROTEIN YIAM"/>
    <property type="match status" value="1"/>
</dbReference>
<name>A0A9D5Q4S6_9BACT</name>
<feature type="transmembrane region" description="Helical" evidence="9">
    <location>
        <begin position="12"/>
        <end position="36"/>
    </location>
</feature>
<dbReference type="Proteomes" id="UP000649604">
    <property type="component" value="Unassembled WGS sequence"/>
</dbReference>
<dbReference type="PANTHER" id="PTHR35011:SF2">
    <property type="entry name" value="2,3-DIKETO-L-GULONATE TRAP TRANSPORTER SMALL PERMEASE PROTEIN YIAM"/>
    <property type="match status" value="1"/>
</dbReference>
<dbReference type="GO" id="GO:0015740">
    <property type="term" value="P:C4-dicarboxylate transport"/>
    <property type="evidence" value="ECO:0007669"/>
    <property type="project" value="TreeGrafter"/>
</dbReference>
<proteinExistence type="inferred from homology"/>
<feature type="transmembrane region" description="Helical" evidence="9">
    <location>
        <begin position="127"/>
        <end position="148"/>
    </location>
</feature>
<protein>
    <submittedName>
        <fullName evidence="11">TRAP transporter small permease subunit</fullName>
    </submittedName>
</protein>
<organism evidence="11 12">
    <name type="scientific">candidate division KSB3 bacterium</name>
    <dbReference type="NCBI Taxonomy" id="2044937"/>
    <lineage>
        <taxon>Bacteria</taxon>
        <taxon>candidate division KSB3</taxon>
    </lineage>
</organism>
<evidence type="ECO:0000256" key="7">
    <source>
        <dbReference type="ARBA" id="ARBA00023136"/>
    </source>
</evidence>
<evidence type="ECO:0000256" key="9">
    <source>
        <dbReference type="SAM" id="Phobius"/>
    </source>
</evidence>
<comment type="subcellular location">
    <subcellularLocation>
        <location evidence="1">Cell inner membrane</location>
        <topology evidence="1">Multi-pass membrane protein</topology>
    </subcellularLocation>
</comment>
<evidence type="ECO:0000313" key="12">
    <source>
        <dbReference type="Proteomes" id="UP000649604"/>
    </source>
</evidence>